<accession>A0A1M6LHG9</accession>
<dbReference type="InterPro" id="IPR027417">
    <property type="entry name" value="P-loop_NTPase"/>
</dbReference>
<evidence type="ECO:0000259" key="1">
    <source>
        <dbReference type="SMART" id="SM00943"/>
    </source>
</evidence>
<evidence type="ECO:0000313" key="2">
    <source>
        <dbReference type="EMBL" id="SHJ70644.1"/>
    </source>
</evidence>
<dbReference type="Proteomes" id="UP000183982">
    <property type="component" value="Unassembled WGS sequence"/>
</dbReference>
<name>A0A1M6LHG9_9RHOB</name>
<dbReference type="InterPro" id="IPR014819">
    <property type="entry name" value="PriCT_2"/>
</dbReference>
<proteinExistence type="predicted"/>
<dbReference type="Pfam" id="PF19263">
    <property type="entry name" value="DUF5906"/>
    <property type="match status" value="1"/>
</dbReference>
<feature type="domain" description="DNA primase/polymerase bifunctional N-terminal" evidence="1">
    <location>
        <begin position="19"/>
        <end position="203"/>
    </location>
</feature>
<organism evidence="2 3">
    <name type="scientific">Shimia gijangensis</name>
    <dbReference type="NCBI Taxonomy" id="1470563"/>
    <lineage>
        <taxon>Bacteria</taxon>
        <taxon>Pseudomonadati</taxon>
        <taxon>Pseudomonadota</taxon>
        <taxon>Alphaproteobacteria</taxon>
        <taxon>Rhodobacterales</taxon>
        <taxon>Roseobacteraceae</taxon>
    </lineage>
</organism>
<dbReference type="CDD" id="cd04859">
    <property type="entry name" value="Prim_Pol"/>
    <property type="match status" value="1"/>
</dbReference>
<dbReference type="OrthoDB" id="9067983at2"/>
<sequence>MTNTPIKQSNRKSRNLVAALSASKAGCPVFPCNPKDKSPFVKWKTAATTDQEEIFKLWDKYPGAMPGLVTGAASGFTVVDLDVKNGKNGVKEFERLGLNQNDAGAAVKTAGGGLHLYFLHADGVRNSQDKVAPGIDVRGEGGYVIAPGAVSNTGEYELVSGDLGIAKMVDVELPEVFLPQTQTDRLSNMAHGIEDPEKIRRALSFIPNDQSYDSWMRVIMACKAGFSGSSEGLTIVQQWCADYPGYDPEEVAKMWNSIEASREGGITVASLFAEANEHGWNGDIDDMLDDDLEEIDGEDDPTNETIHRRIKELNDRYALVRMGSKVVIAEFKRSGDIDFLATNAFRELYSNRKHGRTALGSAWITHPKRRTYEGGLVFKPDGNVPADTLNLWTGWRIQPDAAADCSLIIDHISDVVAAGNKEHADYIFSWLADIVQTPAKKPGVALVLKGKKGVGKDTLAEIMKMIIGRRHCAHVPATERLTGRFNSAFATAILIHVEEAIWGGQRESKGVVQSLITSPEMPLERKNVDTVQVDSFCRLLFSTNESWAVPATADERRYAVFEVSPCHRNDRKYFGALYSQIENGGLKGFLAFLESWVTPSNIEIRNPPQTKGLMEQKLSGLRGVDRWWYEVLCEGEGSFSDTDFEETSWENASLVVRRDDLRRVYENWMQQHRFQGEALGPAEFGEAIKKLCSRVSPFRPSEDGRRPWKYRFPILEECRSDFLSAMGGSEEGISWDS</sequence>
<dbReference type="SUPFAM" id="SSF56747">
    <property type="entry name" value="Prim-pol domain"/>
    <property type="match status" value="1"/>
</dbReference>
<dbReference type="AlphaFoldDB" id="A0A1M6LHG9"/>
<dbReference type="SMART" id="SM00943">
    <property type="entry name" value="Prim-Pol"/>
    <property type="match status" value="1"/>
</dbReference>
<gene>
    <name evidence="2" type="ORF">SAMN05444000_1121</name>
</gene>
<reference evidence="3" key="1">
    <citation type="submission" date="2016-11" db="EMBL/GenBank/DDBJ databases">
        <authorList>
            <person name="Varghese N."/>
            <person name="Submissions S."/>
        </authorList>
    </citation>
    <scope>NUCLEOTIDE SEQUENCE [LARGE SCALE GENOMIC DNA]</scope>
    <source>
        <strain evidence="3">DSM 100564</strain>
    </source>
</reference>
<dbReference type="Pfam" id="PF09250">
    <property type="entry name" value="Prim-Pol"/>
    <property type="match status" value="1"/>
</dbReference>
<keyword evidence="3" id="KW-1185">Reference proteome</keyword>
<dbReference type="RefSeq" id="WP_073252670.1">
    <property type="nucleotide sequence ID" value="NZ_FQZQ01000012.1"/>
</dbReference>
<dbReference type="EMBL" id="FQZQ01000012">
    <property type="protein sequence ID" value="SHJ70644.1"/>
    <property type="molecule type" value="Genomic_DNA"/>
</dbReference>
<dbReference type="Pfam" id="PF08707">
    <property type="entry name" value="PriCT_2"/>
    <property type="match status" value="1"/>
</dbReference>
<dbReference type="Gene3D" id="3.40.50.300">
    <property type="entry name" value="P-loop containing nucleotide triphosphate hydrolases"/>
    <property type="match status" value="1"/>
</dbReference>
<dbReference type="GO" id="GO:0016817">
    <property type="term" value="F:hydrolase activity, acting on acid anhydrides"/>
    <property type="evidence" value="ECO:0007669"/>
    <property type="project" value="InterPro"/>
</dbReference>
<protein>
    <submittedName>
        <fullName evidence="2">Primase C terminal 2 (PriCT-2)</fullName>
    </submittedName>
</protein>
<dbReference type="InterPro" id="IPR015330">
    <property type="entry name" value="DNA_primase/pol_bifunc_N"/>
</dbReference>
<dbReference type="InterPro" id="IPR045455">
    <property type="entry name" value="NrS-1_pol-like_helicase"/>
</dbReference>
<evidence type="ECO:0000313" key="3">
    <source>
        <dbReference type="Proteomes" id="UP000183982"/>
    </source>
</evidence>